<dbReference type="EMBL" id="LRDB01000045">
    <property type="protein sequence ID" value="KYG75465.1"/>
    <property type="molecule type" value="Genomic_DNA"/>
</dbReference>
<dbReference type="STRING" id="296218.AWN68_07930"/>
<accession>A0A150X9Q3</accession>
<evidence type="ECO:0000313" key="3">
    <source>
        <dbReference type="Proteomes" id="UP000075615"/>
    </source>
</evidence>
<evidence type="ECO:0000313" key="2">
    <source>
        <dbReference type="EMBL" id="KYG75465.1"/>
    </source>
</evidence>
<organism evidence="2 3">
    <name type="scientific">Roseivirga echinicomitans</name>
    <dbReference type="NCBI Taxonomy" id="296218"/>
    <lineage>
        <taxon>Bacteria</taxon>
        <taxon>Pseudomonadati</taxon>
        <taxon>Bacteroidota</taxon>
        <taxon>Cytophagia</taxon>
        <taxon>Cytophagales</taxon>
        <taxon>Roseivirgaceae</taxon>
        <taxon>Roseivirga</taxon>
    </lineage>
</organism>
<evidence type="ECO:0000256" key="1">
    <source>
        <dbReference type="SAM" id="Coils"/>
    </source>
</evidence>
<name>A0A150X9Q3_9BACT</name>
<keyword evidence="1" id="KW-0175">Coiled coil</keyword>
<dbReference type="AlphaFoldDB" id="A0A150X9Q3"/>
<proteinExistence type="predicted"/>
<gene>
    <name evidence="2" type="ORF">AWN68_07930</name>
</gene>
<feature type="coiled-coil region" evidence="1">
    <location>
        <begin position="333"/>
        <end position="360"/>
    </location>
</feature>
<sequence length="470" mass="52728">MLSVKVKSTKANYQTESKLKRNNNQNIKIMKMKTTIKALALASLMMFGGSLNAQQFGTTATVVGGFPSRDQDLSKLPKMERDIIILQNVLSDMFRESSQQLYSSSSNDIKGIHIPGKGVIFNLGDNSLFGRVIFAESINLNVKSTDEKKKDDKEKIDIDQSNKDRENELKELSTEFLLNYGSILTEVKDNEQIMLNVKYSPISDNSRRANQGENIVFVNTRGRSNSKRISSSIQFKDLKDLLSGKLSFEAAKGKITTKVIDDETKESSDTKIMAGILDDLFKSTFDGTYRKTSNTSWTYFEGFGLMYNIGLTYSSGGDNARVAFYSGQRVDVIKEDTEEKKKEEEQLKKVEESFDDLIELAKESLITYGRTLRSVKSDEVIILNLNFSNFFTKNMLPKSVRISVNKSQIDQFSKGGISLDQLKKDIDVKKLTSSINSSAEGIYFVQPSSTEAQSVYDKVRVLNGKAEGKN</sequence>
<comment type="caution">
    <text evidence="2">The sequence shown here is derived from an EMBL/GenBank/DDBJ whole genome shotgun (WGS) entry which is preliminary data.</text>
</comment>
<keyword evidence="3" id="KW-1185">Reference proteome</keyword>
<dbReference type="Proteomes" id="UP000075615">
    <property type="component" value="Unassembled WGS sequence"/>
</dbReference>
<protein>
    <submittedName>
        <fullName evidence="2">Uncharacterized protein</fullName>
    </submittedName>
</protein>
<reference evidence="2 3" key="1">
    <citation type="submission" date="2016-01" db="EMBL/GenBank/DDBJ databases">
        <title>Genome sequencing of Roseivirga echinicomitans KMM 6058.</title>
        <authorList>
            <person name="Selvaratnam C."/>
            <person name="Thevarajoo S."/>
            <person name="Goh K.M."/>
            <person name="Ee R."/>
            <person name="Chan K.-G."/>
            <person name="Chong C.S."/>
        </authorList>
    </citation>
    <scope>NUCLEOTIDE SEQUENCE [LARGE SCALE GENOMIC DNA]</scope>
    <source>
        <strain evidence="2 3">KMM 6058</strain>
    </source>
</reference>